<comment type="caution">
    <text evidence="2">The sequence shown here is derived from an EMBL/GenBank/DDBJ whole genome shotgun (WGS) entry which is preliminary data.</text>
</comment>
<reference evidence="2" key="1">
    <citation type="submission" date="2021-02" db="EMBL/GenBank/DDBJ databases">
        <authorList>
            <person name="Nowell W R."/>
        </authorList>
    </citation>
    <scope>NUCLEOTIDE SEQUENCE</scope>
</reference>
<dbReference type="Proteomes" id="UP000676336">
    <property type="component" value="Unassembled WGS sequence"/>
</dbReference>
<organism evidence="2 3">
    <name type="scientific">Rotaria magnacalcarata</name>
    <dbReference type="NCBI Taxonomy" id="392030"/>
    <lineage>
        <taxon>Eukaryota</taxon>
        <taxon>Metazoa</taxon>
        <taxon>Spiralia</taxon>
        <taxon>Gnathifera</taxon>
        <taxon>Rotifera</taxon>
        <taxon>Eurotatoria</taxon>
        <taxon>Bdelloidea</taxon>
        <taxon>Philodinida</taxon>
        <taxon>Philodinidae</taxon>
        <taxon>Rotaria</taxon>
    </lineage>
</organism>
<keyword evidence="1" id="KW-0175">Coiled coil</keyword>
<gene>
    <name evidence="2" type="ORF">SMN809_LOCUS68342</name>
</gene>
<evidence type="ECO:0000313" key="2">
    <source>
        <dbReference type="EMBL" id="CAF5178967.1"/>
    </source>
</evidence>
<feature type="coiled-coil region" evidence="1">
    <location>
        <begin position="105"/>
        <end position="211"/>
    </location>
</feature>
<proteinExistence type="predicted"/>
<dbReference type="AlphaFoldDB" id="A0A8S3HAG8"/>
<sequence>MAVNGDQKKESIDFASVNAIAEIPLQRTAPVSEQDNEELLQLRENFAILTSQYAQLSESNRAWQEFHQSQVNDFRTKIQDCIQIDGDLSFDAIVQKLVNEITAEREYSNERYQALERVYNDLQSESVQNKQEHLLLKEQFEQVLRDKQSLMGQIENESIMNNHERDTQTIELLNTKLKEQQSEISQLQQNLDSLTAQLDETNHSRQQSEQTQLCSLKSILPHSTKMSLDELTQEIISYVNHLTNEMSSLKEKTVLSDEDSQHDGRRI</sequence>
<name>A0A8S3HAG8_9BILA</name>
<evidence type="ECO:0000313" key="3">
    <source>
        <dbReference type="Proteomes" id="UP000676336"/>
    </source>
</evidence>
<accession>A0A8S3HAG8</accession>
<dbReference type="EMBL" id="CAJOBI010317203">
    <property type="protein sequence ID" value="CAF5178967.1"/>
    <property type="molecule type" value="Genomic_DNA"/>
</dbReference>
<evidence type="ECO:0000256" key="1">
    <source>
        <dbReference type="SAM" id="Coils"/>
    </source>
</evidence>
<protein>
    <submittedName>
        <fullName evidence="2">Uncharacterized protein</fullName>
    </submittedName>
</protein>